<evidence type="ECO:0000313" key="3">
    <source>
        <dbReference type="Proteomes" id="UP000258309"/>
    </source>
</evidence>
<keyword evidence="3" id="KW-1185">Reference proteome</keyword>
<feature type="non-terminal residue" evidence="2">
    <location>
        <position position="1"/>
    </location>
</feature>
<name>A0A3E2H5I0_SCYLI</name>
<accession>A0A3E2H5I0</accession>
<proteinExistence type="predicted"/>
<dbReference type="InterPro" id="IPR053221">
    <property type="entry name" value="Burnettramic_acid_biosynth"/>
</dbReference>
<sequence length="520" mass="55864">MADILIGKAVKGIAGGIGLASEGISHYKQQKAARKIAGQSKSPDTSPPYENFPDAEMQSEEKSKDVPSAENDDEEQWKLDDVQDEQSPAISSNNAPPAKTERDVHKITANFIARYPAPEYPSLTAAPKLPLPVLLPQRRPKDRARGFIRAYAPVLAECGIDQDLFLDFLDTFNQASQASPWINAINLAGFATMALPMGIGIAVQAAITIAVKAATEVHSRHRTNTFLDTINDEFFCPRGLYCLVMTWNPESDAKETSVNLATTISTSINEHDSSQSGMSKLKHNLKRSNGNTYGELDFPDTAPLIFPGLDKLQEQTSEEAKSKRDKLKKTKKFVSEYYDRRAQAEYAGQNPNSALANTPKPSFTSRYADPNHPANNGNLISLATGGYINPSSLGSGRGLGGLGSLGGGGLGGLRGYSRGDIRDARYAGAYDRNAIYNRGFPADRIPIVGGFLGGGPGRGLGPGRGGYPGDALQVLNPVVGVKKLLTRKVLYLMIVNIPSDDELAAAHQTVAEFQLANAGM</sequence>
<protein>
    <submittedName>
        <fullName evidence="2">Uncharacterized protein</fullName>
    </submittedName>
</protein>
<dbReference type="OrthoDB" id="3433125at2759"/>
<dbReference type="EMBL" id="NCSJ02000157">
    <property type="protein sequence ID" value="RFU28619.1"/>
    <property type="molecule type" value="Genomic_DNA"/>
</dbReference>
<comment type="caution">
    <text evidence="2">The sequence shown here is derived from an EMBL/GenBank/DDBJ whole genome shotgun (WGS) entry which is preliminary data.</text>
</comment>
<evidence type="ECO:0000313" key="2">
    <source>
        <dbReference type="EMBL" id="RFU28619.1"/>
    </source>
</evidence>
<feature type="region of interest" description="Disordered" evidence="1">
    <location>
        <begin position="28"/>
        <end position="103"/>
    </location>
</feature>
<feature type="compositionally biased region" description="Polar residues" evidence="1">
    <location>
        <begin position="85"/>
        <end position="95"/>
    </location>
</feature>
<dbReference type="PANTHER" id="PTHR38887:SF1">
    <property type="entry name" value="RAS MODIFICATION PROTEIN ERF4"/>
    <property type="match status" value="1"/>
</dbReference>
<dbReference type="OMA" id="NHASAWI"/>
<dbReference type="AlphaFoldDB" id="A0A3E2H5I0"/>
<evidence type="ECO:0000256" key="1">
    <source>
        <dbReference type="SAM" id="MobiDB-lite"/>
    </source>
</evidence>
<dbReference type="PANTHER" id="PTHR38887">
    <property type="entry name" value="CHROMOSOME 21, WHOLE GENOME SHOTGUN SEQUENCE"/>
    <property type="match status" value="1"/>
</dbReference>
<gene>
    <name evidence="2" type="ORF">B7463_g7727</name>
</gene>
<reference evidence="2 3" key="1">
    <citation type="submission" date="2018-05" db="EMBL/GenBank/DDBJ databases">
        <title>Draft genome sequence of Scytalidium lignicola DSM 105466, a ubiquitous saprotrophic fungus.</title>
        <authorList>
            <person name="Buettner E."/>
            <person name="Gebauer A.M."/>
            <person name="Hofrichter M."/>
            <person name="Liers C."/>
            <person name="Kellner H."/>
        </authorList>
    </citation>
    <scope>NUCLEOTIDE SEQUENCE [LARGE SCALE GENOMIC DNA]</scope>
    <source>
        <strain evidence="2 3">DSM 105466</strain>
    </source>
</reference>
<organism evidence="2 3">
    <name type="scientific">Scytalidium lignicola</name>
    <name type="common">Hyphomycete</name>
    <dbReference type="NCBI Taxonomy" id="5539"/>
    <lineage>
        <taxon>Eukaryota</taxon>
        <taxon>Fungi</taxon>
        <taxon>Dikarya</taxon>
        <taxon>Ascomycota</taxon>
        <taxon>Pezizomycotina</taxon>
        <taxon>Leotiomycetes</taxon>
        <taxon>Leotiomycetes incertae sedis</taxon>
        <taxon>Scytalidium</taxon>
    </lineage>
</organism>
<dbReference type="Proteomes" id="UP000258309">
    <property type="component" value="Unassembled WGS sequence"/>
</dbReference>
<feature type="non-terminal residue" evidence="2">
    <location>
        <position position="520"/>
    </location>
</feature>